<protein>
    <submittedName>
        <fullName evidence="3">FAD-binding protein</fullName>
    </submittedName>
</protein>
<dbReference type="PANTHER" id="PTHR42934:SF1">
    <property type="entry name" value="GLYCOLATE OXIDASE SUBUNIT GLCD"/>
    <property type="match status" value="1"/>
</dbReference>
<evidence type="ECO:0000256" key="1">
    <source>
        <dbReference type="ARBA" id="ARBA00022827"/>
    </source>
</evidence>
<evidence type="ECO:0000313" key="3">
    <source>
        <dbReference type="EMBL" id="WAR47094.1"/>
    </source>
</evidence>
<dbReference type="InterPro" id="IPR006094">
    <property type="entry name" value="Oxid_FAD_bind_N"/>
</dbReference>
<organism evidence="3 4">
    <name type="scientific">Methylomonas rapida</name>
    <dbReference type="NCBI Taxonomy" id="2963939"/>
    <lineage>
        <taxon>Bacteria</taxon>
        <taxon>Pseudomonadati</taxon>
        <taxon>Pseudomonadota</taxon>
        <taxon>Gammaproteobacteria</taxon>
        <taxon>Methylococcales</taxon>
        <taxon>Methylococcaceae</taxon>
        <taxon>Methylomonas</taxon>
    </lineage>
</organism>
<dbReference type="InterPro" id="IPR016169">
    <property type="entry name" value="FAD-bd_PCMH_sub2"/>
</dbReference>
<accession>A0ABY7GRF3</accession>
<keyword evidence="4" id="KW-1185">Reference proteome</keyword>
<dbReference type="Proteomes" id="UP001162780">
    <property type="component" value="Chromosome"/>
</dbReference>
<reference evidence="3" key="1">
    <citation type="submission" date="2022-11" db="EMBL/GenBank/DDBJ databases">
        <title>Methylomonas rapida sp. nov., Carotenoid-Producing Obligate Methanotrophs with High Growth Characteristics and Biotechnological Potential.</title>
        <authorList>
            <person name="Tikhonova E.N."/>
            <person name="Suleimanov R.Z."/>
            <person name="Miroshnikov K."/>
            <person name="Oshkin I.Y."/>
            <person name="Belova S.E."/>
            <person name="Danilova O.V."/>
            <person name="Ashikhmin A."/>
            <person name="Konopkin A."/>
            <person name="But S.Y."/>
            <person name="Khmelenina V.N."/>
            <person name="Kuznetsov N."/>
            <person name="Pimenov N.V."/>
            <person name="Dedysh S.N."/>
        </authorList>
    </citation>
    <scope>NUCLEOTIDE SEQUENCE</scope>
    <source>
        <strain evidence="3">MP1</strain>
    </source>
</reference>
<sequence length="150" mass="15989">MGGNVAENAGGVHCLKYGLTVHNVWQIKLVTMDGELLILILDSGGLDAPGYDLLALAIGSEGLLGLVKDLAEILQAEDVSGLRIKPRRIAFHVPCTLQHGLRLSGIVEMLLTRLGFTLATGGRCAFYVAVPSAAIRCCSRDWRAVCAMTN</sequence>
<dbReference type="PANTHER" id="PTHR42934">
    <property type="entry name" value="GLYCOLATE OXIDASE SUBUNIT GLCD"/>
    <property type="match status" value="1"/>
</dbReference>
<name>A0ABY7GRF3_9GAMM</name>
<dbReference type="InterPro" id="IPR036318">
    <property type="entry name" value="FAD-bd_PCMH-like_sf"/>
</dbReference>
<proteinExistence type="predicted"/>
<gene>
    <name evidence="3" type="ORF">NM686_018860</name>
</gene>
<feature type="domain" description="FAD linked oxidase N-terminal" evidence="2">
    <location>
        <begin position="1"/>
        <end position="37"/>
    </location>
</feature>
<keyword evidence="1" id="KW-0274">FAD</keyword>
<evidence type="ECO:0000313" key="4">
    <source>
        <dbReference type="Proteomes" id="UP001162780"/>
    </source>
</evidence>
<dbReference type="EMBL" id="CP113517">
    <property type="protein sequence ID" value="WAR47094.1"/>
    <property type="molecule type" value="Genomic_DNA"/>
</dbReference>
<dbReference type="Gene3D" id="3.30.465.10">
    <property type="match status" value="1"/>
</dbReference>
<dbReference type="Pfam" id="PF01565">
    <property type="entry name" value="FAD_binding_4"/>
    <property type="match status" value="1"/>
</dbReference>
<keyword evidence="1" id="KW-0285">Flavoprotein</keyword>
<evidence type="ECO:0000259" key="2">
    <source>
        <dbReference type="Pfam" id="PF01565"/>
    </source>
</evidence>
<dbReference type="SUPFAM" id="SSF56176">
    <property type="entry name" value="FAD-binding/transporter-associated domain-like"/>
    <property type="match status" value="1"/>
</dbReference>
<dbReference type="InterPro" id="IPR051914">
    <property type="entry name" value="FAD-linked_OxidoTrans_Type4"/>
</dbReference>